<dbReference type="InterPro" id="IPR006121">
    <property type="entry name" value="HMA_dom"/>
</dbReference>
<organism evidence="3 4">
    <name type="scientific">Streptohalobacillus salinus</name>
    <dbReference type="NCBI Taxonomy" id="621096"/>
    <lineage>
        <taxon>Bacteria</taxon>
        <taxon>Bacillati</taxon>
        <taxon>Bacillota</taxon>
        <taxon>Bacilli</taxon>
        <taxon>Bacillales</taxon>
        <taxon>Bacillaceae</taxon>
        <taxon>Streptohalobacillus</taxon>
    </lineage>
</organism>
<comment type="caution">
    <text evidence="3">The sequence shown here is derived from an EMBL/GenBank/DDBJ whole genome shotgun (WGS) entry which is preliminary data.</text>
</comment>
<proteinExistence type="predicted"/>
<keyword evidence="4" id="KW-1185">Reference proteome</keyword>
<dbReference type="PROSITE" id="PS50846">
    <property type="entry name" value="HMA_2"/>
    <property type="match status" value="1"/>
</dbReference>
<dbReference type="RefSeq" id="WP_110250858.1">
    <property type="nucleotide sequence ID" value="NZ_QJJR01000003.1"/>
</dbReference>
<dbReference type="InterPro" id="IPR017969">
    <property type="entry name" value="Heavy-metal-associated_CS"/>
</dbReference>
<dbReference type="InterPro" id="IPR036163">
    <property type="entry name" value="HMA_dom_sf"/>
</dbReference>
<dbReference type="Gene3D" id="3.30.70.100">
    <property type="match status" value="1"/>
</dbReference>
<dbReference type="Pfam" id="PF00403">
    <property type="entry name" value="HMA"/>
    <property type="match status" value="1"/>
</dbReference>
<dbReference type="GO" id="GO:0046872">
    <property type="term" value="F:metal ion binding"/>
    <property type="evidence" value="ECO:0007669"/>
    <property type="project" value="UniProtKB-KW"/>
</dbReference>
<dbReference type="Proteomes" id="UP000247922">
    <property type="component" value="Unassembled WGS sequence"/>
</dbReference>
<sequence length="69" mass="7529">MEQVKLQLEQLGCPSCVKKIEAGVQKQSGVESVEVLFNSSKAKVSFDEEKTSVDQIKAVIEKLGYAVKA</sequence>
<name>A0A2V3WG26_9BACI</name>
<evidence type="ECO:0000313" key="4">
    <source>
        <dbReference type="Proteomes" id="UP000247922"/>
    </source>
</evidence>
<gene>
    <name evidence="3" type="ORF">DES38_103255</name>
</gene>
<accession>A0A2V3WG26</accession>
<dbReference type="PROSITE" id="PS01047">
    <property type="entry name" value="HMA_1"/>
    <property type="match status" value="1"/>
</dbReference>
<keyword evidence="1" id="KW-0479">Metal-binding</keyword>
<dbReference type="SUPFAM" id="SSF55008">
    <property type="entry name" value="HMA, heavy metal-associated domain"/>
    <property type="match status" value="1"/>
</dbReference>
<feature type="domain" description="HMA" evidence="2">
    <location>
        <begin position="2"/>
        <end position="68"/>
    </location>
</feature>
<protein>
    <submittedName>
        <fullName evidence="3">Heavy-metal-associated domain-containing protein</fullName>
    </submittedName>
</protein>
<dbReference type="CDD" id="cd00371">
    <property type="entry name" value="HMA"/>
    <property type="match status" value="1"/>
</dbReference>
<reference evidence="3 4" key="1">
    <citation type="submission" date="2018-05" db="EMBL/GenBank/DDBJ databases">
        <title>Genomic Encyclopedia of Type Strains, Phase IV (KMG-IV): sequencing the most valuable type-strain genomes for metagenomic binning, comparative biology and taxonomic classification.</title>
        <authorList>
            <person name="Goeker M."/>
        </authorList>
    </citation>
    <scope>NUCLEOTIDE SEQUENCE [LARGE SCALE GENOMIC DNA]</scope>
    <source>
        <strain evidence="3 4">DSM 22440</strain>
    </source>
</reference>
<evidence type="ECO:0000259" key="2">
    <source>
        <dbReference type="PROSITE" id="PS50846"/>
    </source>
</evidence>
<dbReference type="OrthoDB" id="2721717at2"/>
<dbReference type="FunFam" id="3.30.70.100:FF:000001">
    <property type="entry name" value="ATPase copper transporting beta"/>
    <property type="match status" value="1"/>
</dbReference>
<dbReference type="AlphaFoldDB" id="A0A2V3WG26"/>
<dbReference type="EMBL" id="QJJR01000003">
    <property type="protein sequence ID" value="PXW92236.1"/>
    <property type="molecule type" value="Genomic_DNA"/>
</dbReference>
<evidence type="ECO:0000313" key="3">
    <source>
        <dbReference type="EMBL" id="PXW92236.1"/>
    </source>
</evidence>
<evidence type="ECO:0000256" key="1">
    <source>
        <dbReference type="ARBA" id="ARBA00022723"/>
    </source>
</evidence>